<dbReference type="SUPFAM" id="SSF48452">
    <property type="entry name" value="TPR-like"/>
    <property type="match status" value="1"/>
</dbReference>
<feature type="domain" description="C3H1-type" evidence="4">
    <location>
        <begin position="261"/>
        <end position="289"/>
    </location>
</feature>
<accession>A0ABR1JF92</accession>
<feature type="compositionally biased region" description="Polar residues" evidence="3">
    <location>
        <begin position="180"/>
        <end position="203"/>
    </location>
</feature>
<feature type="region of interest" description="Disordered" evidence="3">
    <location>
        <begin position="298"/>
        <end position="339"/>
    </location>
</feature>
<dbReference type="EMBL" id="JBANRG010000015">
    <property type="protein sequence ID" value="KAK7460447.1"/>
    <property type="molecule type" value="Genomic_DNA"/>
</dbReference>
<sequence length="480" mass="53139">MASITTKSNTNGKSGKGKDKNRSKQAQEASVSQYHLDLSAEYLQLTLYKDALRCANRALELDPKLLLARIRRGIARKNLGLLEAALAVDLDTVLSIDSSYTKARELRDEIYLVKQKDHEESERTPVPTPNPAMTAVSSAENDPGHDENDHNDNDAEDTESTSSSGTDFDSDDDDADIMVNSETPSSSLENHSEVTDYTSPHYNSSPSPPTKTPGPGTQKTGDDLDHFGNRTACRFYNHNGCNRGTACIFSHAPDSKSIRDERGKNICLYHLIGKCKWDNQNCIYSHSRTFLSASVSSTITSSKPSSNTPPPFTISASFAPFSSSAPTRPPDGDPEGWWNHPERVEQVRELVLQRDEKGRLAHEARIATFNARAKNKRSKKGARNSKLSTSTSTSTSTSSVPCRDLDIRLLGSLRTKYYDSDLDDSEYSFDTDVEEESQMEQRYLNGGFTDNEVMELLCQGVKPWDDDADVVLAALSGDWW</sequence>
<dbReference type="PROSITE" id="PS50005">
    <property type="entry name" value="TPR"/>
    <property type="match status" value="1"/>
</dbReference>
<dbReference type="Gene3D" id="1.25.40.10">
    <property type="entry name" value="Tetratricopeptide repeat domain"/>
    <property type="match status" value="1"/>
</dbReference>
<feature type="compositionally biased region" description="Basic and acidic residues" evidence="3">
    <location>
        <begin position="142"/>
        <end position="153"/>
    </location>
</feature>
<evidence type="ECO:0000256" key="2">
    <source>
        <dbReference type="PROSITE-ProRule" id="PRU00723"/>
    </source>
</evidence>
<feature type="compositionally biased region" description="Low complexity" evidence="3">
    <location>
        <begin position="388"/>
        <end position="399"/>
    </location>
</feature>
<evidence type="ECO:0000259" key="4">
    <source>
        <dbReference type="PROSITE" id="PS50103"/>
    </source>
</evidence>
<protein>
    <recommendedName>
        <fullName evidence="4">C3H1-type domain-containing protein</fullName>
    </recommendedName>
</protein>
<gene>
    <name evidence="5" type="ORF">VKT23_009169</name>
</gene>
<dbReference type="Proteomes" id="UP001498398">
    <property type="component" value="Unassembled WGS sequence"/>
</dbReference>
<dbReference type="SMART" id="SM00356">
    <property type="entry name" value="ZnF_C3H1"/>
    <property type="match status" value="2"/>
</dbReference>
<evidence type="ECO:0000313" key="6">
    <source>
        <dbReference type="Proteomes" id="UP001498398"/>
    </source>
</evidence>
<feature type="compositionally biased region" description="Basic residues" evidence="3">
    <location>
        <begin position="373"/>
        <end position="383"/>
    </location>
</feature>
<feature type="zinc finger region" description="C3H1-type" evidence="2">
    <location>
        <begin position="261"/>
        <end position="289"/>
    </location>
</feature>
<feature type="region of interest" description="Disordered" evidence="3">
    <location>
        <begin position="114"/>
        <end position="225"/>
    </location>
</feature>
<name>A0ABR1JF92_9AGAR</name>
<dbReference type="InterPro" id="IPR011990">
    <property type="entry name" value="TPR-like_helical_dom_sf"/>
</dbReference>
<dbReference type="InterPro" id="IPR000571">
    <property type="entry name" value="Znf_CCCH"/>
</dbReference>
<evidence type="ECO:0000313" key="5">
    <source>
        <dbReference type="EMBL" id="KAK7460447.1"/>
    </source>
</evidence>
<feature type="compositionally biased region" description="Basic and acidic residues" evidence="3">
    <location>
        <begin position="114"/>
        <end position="123"/>
    </location>
</feature>
<evidence type="ECO:0000256" key="3">
    <source>
        <dbReference type="SAM" id="MobiDB-lite"/>
    </source>
</evidence>
<feature type="repeat" description="TPR" evidence="1">
    <location>
        <begin position="32"/>
        <end position="65"/>
    </location>
</feature>
<keyword evidence="2" id="KW-0479">Metal-binding</keyword>
<feature type="region of interest" description="Disordered" evidence="3">
    <location>
        <begin position="371"/>
        <end position="400"/>
    </location>
</feature>
<dbReference type="InterPro" id="IPR019734">
    <property type="entry name" value="TPR_rpt"/>
</dbReference>
<keyword evidence="2" id="KW-0863">Zinc-finger</keyword>
<feature type="zinc finger region" description="C3H1-type" evidence="2">
    <location>
        <begin position="227"/>
        <end position="254"/>
    </location>
</feature>
<keyword evidence="2" id="KW-0862">Zinc</keyword>
<dbReference type="PROSITE" id="PS50103">
    <property type="entry name" value="ZF_C3H1"/>
    <property type="match status" value="2"/>
</dbReference>
<evidence type="ECO:0000256" key="1">
    <source>
        <dbReference type="PROSITE-ProRule" id="PRU00339"/>
    </source>
</evidence>
<dbReference type="Gene3D" id="3.30.1370.210">
    <property type="match status" value="1"/>
</dbReference>
<organism evidence="5 6">
    <name type="scientific">Marasmiellus scandens</name>
    <dbReference type="NCBI Taxonomy" id="2682957"/>
    <lineage>
        <taxon>Eukaryota</taxon>
        <taxon>Fungi</taxon>
        <taxon>Dikarya</taxon>
        <taxon>Basidiomycota</taxon>
        <taxon>Agaricomycotina</taxon>
        <taxon>Agaricomycetes</taxon>
        <taxon>Agaricomycetidae</taxon>
        <taxon>Agaricales</taxon>
        <taxon>Marasmiineae</taxon>
        <taxon>Omphalotaceae</taxon>
        <taxon>Marasmiellus</taxon>
    </lineage>
</organism>
<feature type="region of interest" description="Disordered" evidence="3">
    <location>
        <begin position="1"/>
        <end position="28"/>
    </location>
</feature>
<feature type="compositionally biased region" description="Low complexity" evidence="3">
    <location>
        <begin position="1"/>
        <end position="13"/>
    </location>
</feature>
<keyword evidence="1" id="KW-0802">TPR repeat</keyword>
<keyword evidence="6" id="KW-1185">Reference proteome</keyword>
<feature type="domain" description="C3H1-type" evidence="4">
    <location>
        <begin position="227"/>
        <end position="254"/>
    </location>
</feature>
<feature type="compositionally biased region" description="Low complexity" evidence="3">
    <location>
        <begin position="313"/>
        <end position="326"/>
    </location>
</feature>
<proteinExistence type="predicted"/>
<reference evidence="5 6" key="1">
    <citation type="submission" date="2024-01" db="EMBL/GenBank/DDBJ databases">
        <title>A draft genome for the cacao thread blight pathogen Marasmiellus scandens.</title>
        <authorList>
            <person name="Baruah I.K."/>
            <person name="Leung J."/>
            <person name="Bukari Y."/>
            <person name="Amoako-Attah I."/>
            <person name="Meinhardt L.W."/>
            <person name="Bailey B.A."/>
            <person name="Cohen S.P."/>
        </authorList>
    </citation>
    <scope>NUCLEOTIDE SEQUENCE [LARGE SCALE GENOMIC DNA]</scope>
    <source>
        <strain evidence="5 6">GH-19</strain>
    </source>
</reference>
<comment type="caution">
    <text evidence="5">The sequence shown here is derived from an EMBL/GenBank/DDBJ whole genome shotgun (WGS) entry which is preliminary data.</text>
</comment>